<protein>
    <submittedName>
        <fullName evidence="3">Uncharacterized protein</fullName>
    </submittedName>
</protein>
<gene>
    <name evidence="3" type="ORF">ACH46_01575</name>
</gene>
<sequence>MDRSTQQVPGYRPPLAVGQVYPPLGYSDAGAPLFTYDDRERVLAGPPPVVEPPPPPAPPPPAPEPDGRWNLAIGLAATVVLVLIVAVGFKWLGGGTDDAPTNRADPPATQSTDDPYLKELPKQPQSSVPRDPEADDQPGRSGTATVVYEVESGPATILYFAGDRVQIARNESGTWKQTIRGSQSKLLRVSVILSSDEPATCTITVDGKTVVTQSTGASSTTGMLTCQFRG</sequence>
<dbReference type="RefSeq" id="WP_062391389.1">
    <property type="nucleotide sequence ID" value="NZ_CP011853.1"/>
</dbReference>
<feature type="compositionally biased region" description="Pro residues" evidence="1">
    <location>
        <begin position="45"/>
        <end position="64"/>
    </location>
</feature>
<evidence type="ECO:0000313" key="4">
    <source>
        <dbReference type="Proteomes" id="UP000063789"/>
    </source>
</evidence>
<feature type="transmembrane region" description="Helical" evidence="2">
    <location>
        <begin position="69"/>
        <end position="93"/>
    </location>
</feature>
<dbReference type="EMBL" id="CP011853">
    <property type="protein sequence ID" value="ALG83438.1"/>
    <property type="molecule type" value="Genomic_DNA"/>
</dbReference>
<keyword evidence="4" id="KW-1185">Reference proteome</keyword>
<reference evidence="4" key="1">
    <citation type="submission" date="2015-06" db="EMBL/GenBank/DDBJ databases">
        <title>Complete genome sequence and metabolic analysis of phthalate degradation pathway in Gordonia sp. QH-11.</title>
        <authorList>
            <person name="Jin D."/>
            <person name="Kong X."/>
            <person name="Bai Z."/>
        </authorList>
    </citation>
    <scope>NUCLEOTIDE SEQUENCE [LARGE SCALE GENOMIC DNA]</scope>
    <source>
        <strain evidence="4">QH-11</strain>
    </source>
</reference>
<dbReference type="KEGG" id="goq:ACH46_01575"/>
<dbReference type="Proteomes" id="UP000063789">
    <property type="component" value="Chromosome"/>
</dbReference>
<dbReference type="STRING" id="1136941.ACH46_01575"/>
<keyword evidence="2" id="KW-0472">Membrane</keyword>
<keyword evidence="2" id="KW-1133">Transmembrane helix</keyword>
<dbReference type="OrthoDB" id="4381083at2"/>
<dbReference type="AlphaFoldDB" id="A0A0N9N8A6"/>
<dbReference type="InterPro" id="IPR038468">
    <property type="entry name" value="MmpS_C"/>
</dbReference>
<dbReference type="Gene3D" id="2.60.40.2880">
    <property type="entry name" value="MmpS1-5, C-terminal soluble domain"/>
    <property type="match status" value="1"/>
</dbReference>
<reference evidence="3 4" key="2">
    <citation type="journal article" date="2017" name="Int. J. Syst. Evol. Microbiol.">
        <title>Gordonia phthalatica sp. nov., a di-n-butyl phthalate-degrading bacterium isolated from activated sludge.</title>
        <authorList>
            <person name="Jin D."/>
            <person name="Kong X."/>
            <person name="Jia M."/>
            <person name="Yu X."/>
            <person name="Wang X."/>
            <person name="Zhuang X."/>
            <person name="Deng Y."/>
            <person name="Bai Z."/>
        </authorList>
    </citation>
    <scope>NUCLEOTIDE SEQUENCE [LARGE SCALE GENOMIC DNA]</scope>
    <source>
        <strain evidence="3 4">QH-11</strain>
    </source>
</reference>
<evidence type="ECO:0000256" key="2">
    <source>
        <dbReference type="SAM" id="Phobius"/>
    </source>
</evidence>
<accession>A0A0N9N8A6</accession>
<feature type="region of interest" description="Disordered" evidence="1">
    <location>
        <begin position="96"/>
        <end position="142"/>
    </location>
</feature>
<keyword evidence="2" id="KW-0812">Transmembrane</keyword>
<evidence type="ECO:0000313" key="3">
    <source>
        <dbReference type="EMBL" id="ALG83438.1"/>
    </source>
</evidence>
<organism evidence="3 4">
    <name type="scientific">Gordonia phthalatica</name>
    <dbReference type="NCBI Taxonomy" id="1136941"/>
    <lineage>
        <taxon>Bacteria</taxon>
        <taxon>Bacillati</taxon>
        <taxon>Actinomycetota</taxon>
        <taxon>Actinomycetes</taxon>
        <taxon>Mycobacteriales</taxon>
        <taxon>Gordoniaceae</taxon>
        <taxon>Gordonia</taxon>
    </lineage>
</organism>
<proteinExistence type="predicted"/>
<feature type="region of interest" description="Disordered" evidence="1">
    <location>
        <begin position="37"/>
        <end position="65"/>
    </location>
</feature>
<dbReference type="PATRIC" id="fig|1136941.3.peg.317"/>
<name>A0A0N9N8A6_9ACTN</name>
<evidence type="ECO:0000256" key="1">
    <source>
        <dbReference type="SAM" id="MobiDB-lite"/>
    </source>
</evidence>